<dbReference type="OrthoDB" id="547796at2759"/>
<dbReference type="Proteomes" id="UP001139887">
    <property type="component" value="Unassembled WGS sequence"/>
</dbReference>
<evidence type="ECO:0000313" key="5">
    <source>
        <dbReference type="Proteomes" id="UP001139887"/>
    </source>
</evidence>
<dbReference type="Gene3D" id="3.10.120.10">
    <property type="entry name" value="Cytochrome b5-like heme/steroid binding domain"/>
    <property type="match status" value="1"/>
</dbReference>
<keyword evidence="5" id="KW-1185">Reference proteome</keyword>
<evidence type="ECO:0000259" key="3">
    <source>
        <dbReference type="SMART" id="SM01117"/>
    </source>
</evidence>
<keyword evidence="2" id="KW-1133">Transmembrane helix</keyword>
<evidence type="ECO:0000256" key="2">
    <source>
        <dbReference type="SAM" id="Phobius"/>
    </source>
</evidence>
<dbReference type="Pfam" id="PF00173">
    <property type="entry name" value="Cyt-b5"/>
    <property type="match status" value="1"/>
</dbReference>
<gene>
    <name evidence="4" type="primary">DAP1_2</name>
    <name evidence="4" type="ORF">IWW36_006228</name>
</gene>
<dbReference type="PANTHER" id="PTHR10281:SF76">
    <property type="entry name" value="CALCUTTA CUP-RELATED"/>
    <property type="match status" value="1"/>
</dbReference>
<name>A0A9W8LX26_9FUNG</name>
<feature type="domain" description="Cytochrome b5 heme-binding" evidence="3">
    <location>
        <begin position="92"/>
        <end position="194"/>
    </location>
</feature>
<keyword evidence="2" id="KW-0472">Membrane</keyword>
<dbReference type="FunFam" id="3.10.120.10:FF:000003">
    <property type="entry name" value="membrane-associated progesterone receptor component 1"/>
    <property type="match status" value="1"/>
</dbReference>
<feature type="transmembrane region" description="Helical" evidence="2">
    <location>
        <begin position="50"/>
        <end position="71"/>
    </location>
</feature>
<dbReference type="InterPro" id="IPR050577">
    <property type="entry name" value="MAPR/NEUFC/NENF-like"/>
</dbReference>
<organism evidence="4 5">
    <name type="scientific">Coemansia brasiliensis</name>
    <dbReference type="NCBI Taxonomy" id="2650707"/>
    <lineage>
        <taxon>Eukaryota</taxon>
        <taxon>Fungi</taxon>
        <taxon>Fungi incertae sedis</taxon>
        <taxon>Zoopagomycota</taxon>
        <taxon>Kickxellomycotina</taxon>
        <taxon>Kickxellomycetes</taxon>
        <taxon>Kickxellales</taxon>
        <taxon>Kickxellaceae</taxon>
        <taxon>Coemansia</taxon>
    </lineage>
</organism>
<sequence>MAQQLVKETFMSMHSAGQMILEYLHTSPLCAQLEQLKPYVIPNLQSKTHLALLGIAGFFLLRIILAPFWGVKNERFSMSNVRHRAIATKRKFTPRELAEFNGKDESTPLYIGVQGVVYDVSASRHFYGPEGPYCNFAGRDATRGLAMSTFDSSILSDLDAPIDKLDNLNGTEKATLEEWVEFFAGKYTPVGTLVDPPAESKKDQ</sequence>
<accession>A0A9W8LX26</accession>
<proteinExistence type="inferred from homology"/>
<keyword evidence="2" id="KW-0812">Transmembrane</keyword>
<comment type="caution">
    <text evidence="4">The sequence shown here is derived from an EMBL/GenBank/DDBJ whole genome shotgun (WGS) entry which is preliminary data.</text>
</comment>
<evidence type="ECO:0000256" key="1">
    <source>
        <dbReference type="ARBA" id="ARBA00038357"/>
    </source>
</evidence>
<reference evidence="4" key="1">
    <citation type="submission" date="2022-07" db="EMBL/GenBank/DDBJ databases">
        <title>Phylogenomic reconstructions and comparative analyses of Kickxellomycotina fungi.</title>
        <authorList>
            <person name="Reynolds N.K."/>
            <person name="Stajich J.E."/>
            <person name="Barry K."/>
            <person name="Grigoriev I.V."/>
            <person name="Crous P."/>
            <person name="Smith M.E."/>
        </authorList>
    </citation>
    <scope>NUCLEOTIDE SEQUENCE</scope>
    <source>
        <strain evidence="4">NRRL 1566</strain>
    </source>
</reference>
<dbReference type="GO" id="GO:0020037">
    <property type="term" value="F:heme binding"/>
    <property type="evidence" value="ECO:0007669"/>
    <property type="project" value="UniProtKB-ARBA"/>
</dbReference>
<dbReference type="PANTHER" id="PTHR10281">
    <property type="entry name" value="MEMBRANE-ASSOCIATED PROGESTERONE RECEPTOR COMPONENT-RELATED"/>
    <property type="match status" value="1"/>
</dbReference>
<dbReference type="InterPro" id="IPR036400">
    <property type="entry name" value="Cyt_B5-like_heme/steroid_sf"/>
</dbReference>
<dbReference type="GO" id="GO:0016020">
    <property type="term" value="C:membrane"/>
    <property type="evidence" value="ECO:0007669"/>
    <property type="project" value="TreeGrafter"/>
</dbReference>
<dbReference type="SMART" id="SM01117">
    <property type="entry name" value="Cyt-b5"/>
    <property type="match status" value="1"/>
</dbReference>
<protein>
    <submittedName>
        <fullName evidence="4">Dihydrodipicolinate synthase</fullName>
    </submittedName>
</protein>
<dbReference type="SUPFAM" id="SSF55856">
    <property type="entry name" value="Cytochrome b5-like heme/steroid binding domain"/>
    <property type="match status" value="1"/>
</dbReference>
<dbReference type="AlphaFoldDB" id="A0A9W8LX26"/>
<evidence type="ECO:0000313" key="4">
    <source>
        <dbReference type="EMBL" id="KAJ2841537.1"/>
    </source>
</evidence>
<dbReference type="EMBL" id="JANBUW010002140">
    <property type="protein sequence ID" value="KAJ2841537.1"/>
    <property type="molecule type" value="Genomic_DNA"/>
</dbReference>
<dbReference type="InterPro" id="IPR001199">
    <property type="entry name" value="Cyt_B5-like_heme/steroid-bd"/>
</dbReference>
<comment type="similarity">
    <text evidence="1">Belongs to the cytochrome b5 family. MAPR subfamily.</text>
</comment>
<dbReference type="GO" id="GO:0012505">
    <property type="term" value="C:endomembrane system"/>
    <property type="evidence" value="ECO:0007669"/>
    <property type="project" value="TreeGrafter"/>
</dbReference>